<keyword evidence="5 10" id="KW-0472">Membrane</keyword>
<evidence type="ECO:0000256" key="4">
    <source>
        <dbReference type="ARBA" id="ARBA00022989"/>
    </source>
</evidence>
<comment type="subcellular location">
    <subcellularLocation>
        <location evidence="1 10">Cell membrane</location>
        <topology evidence="1 10">Multi-pass membrane protein</topology>
    </subcellularLocation>
</comment>
<evidence type="ECO:0000256" key="8">
    <source>
        <dbReference type="ARBA" id="ARBA00035585"/>
    </source>
</evidence>
<dbReference type="EMBL" id="JACCBE010000001">
    <property type="protein sequence ID" value="NYD56620.1"/>
    <property type="molecule type" value="Genomic_DNA"/>
</dbReference>
<dbReference type="GO" id="GO:0062054">
    <property type="term" value="F:fluoride channel activity"/>
    <property type="evidence" value="ECO:0007669"/>
    <property type="project" value="UniProtKB-UniRule"/>
</dbReference>
<evidence type="ECO:0000256" key="2">
    <source>
        <dbReference type="ARBA" id="ARBA00022475"/>
    </source>
</evidence>
<dbReference type="InterPro" id="IPR003691">
    <property type="entry name" value="FluC"/>
</dbReference>
<feature type="transmembrane region" description="Helical" evidence="10">
    <location>
        <begin position="88"/>
        <end position="108"/>
    </location>
</feature>
<comment type="caution">
    <text evidence="11">The sequence shown here is derived from an EMBL/GenBank/DDBJ whole genome shotgun (WGS) entry which is preliminary data.</text>
</comment>
<dbReference type="Pfam" id="PF02537">
    <property type="entry name" value="CRCB"/>
    <property type="match status" value="1"/>
</dbReference>
<evidence type="ECO:0000313" key="11">
    <source>
        <dbReference type="EMBL" id="NYD56620.1"/>
    </source>
</evidence>
<dbReference type="Proteomes" id="UP000516957">
    <property type="component" value="Unassembled WGS sequence"/>
</dbReference>
<feature type="transmembrane region" description="Helical" evidence="10">
    <location>
        <begin position="6"/>
        <end position="22"/>
    </location>
</feature>
<keyword evidence="10" id="KW-0813">Transport</keyword>
<keyword evidence="4 10" id="KW-1133">Transmembrane helix</keyword>
<comment type="similarity">
    <text evidence="7 10">Belongs to the fluoride channel Fluc/FEX (TC 1.A.43) family.</text>
</comment>
<evidence type="ECO:0000256" key="1">
    <source>
        <dbReference type="ARBA" id="ARBA00004651"/>
    </source>
</evidence>
<accession>A0A7Y9JPQ3</accession>
<dbReference type="PANTHER" id="PTHR28259">
    <property type="entry name" value="FLUORIDE EXPORT PROTEIN 1-RELATED"/>
    <property type="match status" value="1"/>
</dbReference>
<keyword evidence="6 10" id="KW-0407">Ion channel</keyword>
<keyword evidence="2 10" id="KW-1003">Cell membrane</keyword>
<dbReference type="GO" id="GO:0046872">
    <property type="term" value="F:metal ion binding"/>
    <property type="evidence" value="ECO:0007669"/>
    <property type="project" value="UniProtKB-KW"/>
</dbReference>
<evidence type="ECO:0000256" key="9">
    <source>
        <dbReference type="ARBA" id="ARBA00049940"/>
    </source>
</evidence>
<organism evidence="11 12">
    <name type="scientific">Nocardioides marinisabuli</name>
    <dbReference type="NCBI Taxonomy" id="419476"/>
    <lineage>
        <taxon>Bacteria</taxon>
        <taxon>Bacillati</taxon>
        <taxon>Actinomycetota</taxon>
        <taxon>Actinomycetes</taxon>
        <taxon>Propionibacteriales</taxon>
        <taxon>Nocardioidaceae</taxon>
        <taxon>Nocardioides</taxon>
    </lineage>
</organism>
<dbReference type="PANTHER" id="PTHR28259:SF1">
    <property type="entry name" value="FLUORIDE EXPORT PROTEIN 1-RELATED"/>
    <property type="match status" value="1"/>
</dbReference>
<reference evidence="11 12" key="1">
    <citation type="submission" date="2020-07" db="EMBL/GenBank/DDBJ databases">
        <title>Sequencing the genomes of 1000 actinobacteria strains.</title>
        <authorList>
            <person name="Klenk H.-P."/>
        </authorList>
    </citation>
    <scope>NUCLEOTIDE SEQUENCE [LARGE SCALE GENOMIC DNA]</scope>
    <source>
        <strain evidence="11 12">DSM 18965</strain>
    </source>
</reference>
<sequence length="110" mass="11106">MTPLLVALGGAGGAALRWWLGARLDSARFPRGTLLANLAGSLLLGVLVGLALRGHALALLGTGFCGALTTYSSFAVQAHDRGRRAATYVVVTLGGSLALCTLGFVVGAQV</sequence>
<comment type="activity regulation">
    <text evidence="10">Na(+) is not transported, but it plays an essential structural role and its presence is essential for fluoride channel function.</text>
</comment>
<keyword evidence="10" id="KW-0479">Metal-binding</keyword>
<dbReference type="GO" id="GO:0005886">
    <property type="term" value="C:plasma membrane"/>
    <property type="evidence" value="ECO:0007669"/>
    <property type="project" value="UniProtKB-SubCell"/>
</dbReference>
<proteinExistence type="inferred from homology"/>
<feature type="transmembrane region" description="Helical" evidence="10">
    <location>
        <begin position="58"/>
        <end position="76"/>
    </location>
</feature>
<keyword evidence="10" id="KW-0915">Sodium</keyword>
<protein>
    <recommendedName>
        <fullName evidence="10">Fluoride-specific ion channel FluC</fullName>
    </recommendedName>
</protein>
<evidence type="ECO:0000256" key="3">
    <source>
        <dbReference type="ARBA" id="ARBA00022692"/>
    </source>
</evidence>
<name>A0A7Y9JPQ3_9ACTN</name>
<comment type="function">
    <text evidence="9 10">Fluoride-specific ion channel. Important for reducing fluoride concentration in the cell, thus reducing its toxicity.</text>
</comment>
<keyword evidence="12" id="KW-1185">Reference proteome</keyword>
<evidence type="ECO:0000256" key="7">
    <source>
        <dbReference type="ARBA" id="ARBA00035120"/>
    </source>
</evidence>
<evidence type="ECO:0000256" key="5">
    <source>
        <dbReference type="ARBA" id="ARBA00023136"/>
    </source>
</evidence>
<evidence type="ECO:0000256" key="10">
    <source>
        <dbReference type="HAMAP-Rule" id="MF_00454"/>
    </source>
</evidence>
<dbReference type="AlphaFoldDB" id="A0A7Y9JPQ3"/>
<keyword evidence="3 10" id="KW-0812">Transmembrane</keyword>
<comment type="catalytic activity">
    <reaction evidence="8">
        <text>fluoride(in) = fluoride(out)</text>
        <dbReference type="Rhea" id="RHEA:76159"/>
        <dbReference type="ChEBI" id="CHEBI:17051"/>
    </reaction>
    <physiologicalReaction direction="left-to-right" evidence="8">
        <dbReference type="Rhea" id="RHEA:76160"/>
    </physiologicalReaction>
</comment>
<feature type="transmembrane region" description="Helical" evidence="10">
    <location>
        <begin position="34"/>
        <end position="52"/>
    </location>
</feature>
<evidence type="ECO:0000256" key="6">
    <source>
        <dbReference type="ARBA" id="ARBA00023303"/>
    </source>
</evidence>
<evidence type="ECO:0000313" key="12">
    <source>
        <dbReference type="Proteomes" id="UP000516957"/>
    </source>
</evidence>
<dbReference type="GO" id="GO:0140114">
    <property type="term" value="P:cellular detoxification of fluoride"/>
    <property type="evidence" value="ECO:0007669"/>
    <property type="project" value="UniProtKB-UniRule"/>
</dbReference>
<dbReference type="RefSeq" id="WP_179614496.1">
    <property type="nucleotide sequence ID" value="NZ_CP059163.1"/>
</dbReference>
<dbReference type="HAMAP" id="MF_00454">
    <property type="entry name" value="FluC"/>
    <property type="match status" value="1"/>
</dbReference>
<feature type="binding site" evidence="10">
    <location>
        <position position="69"/>
    </location>
    <ligand>
        <name>Na(+)</name>
        <dbReference type="ChEBI" id="CHEBI:29101"/>
        <note>structural</note>
    </ligand>
</feature>
<keyword evidence="10" id="KW-0406">Ion transport</keyword>
<feature type="binding site" evidence="10">
    <location>
        <position position="66"/>
    </location>
    <ligand>
        <name>Na(+)</name>
        <dbReference type="ChEBI" id="CHEBI:29101"/>
        <note>structural</note>
    </ligand>
</feature>
<gene>
    <name evidence="10" type="primary">fluC</name>
    <name evidence="10" type="synonym">crcB</name>
    <name evidence="11" type="ORF">BKA08_000858</name>
</gene>